<dbReference type="Proteomes" id="UP000257143">
    <property type="component" value="Unassembled WGS sequence"/>
</dbReference>
<dbReference type="EMBL" id="PIOC01000023">
    <property type="protein sequence ID" value="RDW17017.1"/>
    <property type="molecule type" value="Genomic_DNA"/>
</dbReference>
<dbReference type="RefSeq" id="WP_115774248.1">
    <property type="nucleotide sequence ID" value="NZ_PIOC01000023.1"/>
</dbReference>
<comment type="caution">
    <text evidence="1">The sequence shown here is derived from an EMBL/GenBank/DDBJ whole genome shotgun (WGS) entry which is preliminary data.</text>
</comment>
<name>A0A3D8PNC4_9BACI</name>
<protein>
    <submittedName>
        <fullName evidence="1">Uncharacterized protein</fullName>
    </submittedName>
</protein>
<gene>
    <name evidence="1" type="ORF">CWR48_15550</name>
</gene>
<dbReference type="AlphaFoldDB" id="A0A3D8PNC4"/>
<evidence type="ECO:0000313" key="1">
    <source>
        <dbReference type="EMBL" id="RDW17017.1"/>
    </source>
</evidence>
<reference evidence="2" key="1">
    <citation type="submission" date="2017-11" db="EMBL/GenBank/DDBJ databases">
        <authorList>
            <person name="Zhu W."/>
        </authorList>
    </citation>
    <scope>NUCLEOTIDE SEQUENCE [LARGE SCALE GENOMIC DNA]</scope>
    <source>
        <strain evidence="2">CAU 1183</strain>
    </source>
</reference>
<organism evidence="1 2">
    <name type="scientific">Oceanobacillus arenosus</name>
    <dbReference type="NCBI Taxonomy" id="1229153"/>
    <lineage>
        <taxon>Bacteria</taxon>
        <taxon>Bacillati</taxon>
        <taxon>Bacillota</taxon>
        <taxon>Bacilli</taxon>
        <taxon>Bacillales</taxon>
        <taxon>Bacillaceae</taxon>
        <taxon>Oceanobacillus</taxon>
    </lineage>
</organism>
<keyword evidence="2" id="KW-1185">Reference proteome</keyword>
<dbReference type="OrthoDB" id="2990756at2"/>
<sequence>MDKKLYYFTFGAGQPLDGHCQPILAKDLVEARETMFMNYGNKWSFQYTEEEWDKHKAHGFFRGTILLDPIESI</sequence>
<proteinExistence type="predicted"/>
<accession>A0A3D8PNC4</accession>
<evidence type="ECO:0000313" key="2">
    <source>
        <dbReference type="Proteomes" id="UP000257143"/>
    </source>
</evidence>